<reference evidence="2" key="1">
    <citation type="journal article" date="2014" name="Science">
        <title>Ancient hybridizations among the ancestral genomes of bread wheat.</title>
        <authorList>
            <consortium name="International Wheat Genome Sequencing Consortium,"/>
            <person name="Marcussen T."/>
            <person name="Sandve S.R."/>
            <person name="Heier L."/>
            <person name="Spannagl M."/>
            <person name="Pfeifer M."/>
            <person name="Jakobsen K.S."/>
            <person name="Wulff B.B."/>
            <person name="Steuernagel B."/>
            <person name="Mayer K.F."/>
            <person name="Olsen O.A."/>
        </authorList>
    </citation>
    <scope>NUCLEOTIDE SEQUENCE [LARGE SCALE GENOMIC DNA]</scope>
    <source>
        <strain evidence="2">cv. AL8/78</strain>
    </source>
</reference>
<dbReference type="AlphaFoldDB" id="A0A453IV47"/>
<reference evidence="1" key="4">
    <citation type="submission" date="2019-03" db="UniProtKB">
        <authorList>
            <consortium name="EnsemblPlants"/>
        </authorList>
    </citation>
    <scope>IDENTIFICATION</scope>
</reference>
<accession>A0A453IV47</accession>
<reference evidence="1" key="3">
    <citation type="journal article" date="2017" name="Nature">
        <title>Genome sequence of the progenitor of the wheat D genome Aegilops tauschii.</title>
        <authorList>
            <person name="Luo M.C."/>
            <person name="Gu Y.Q."/>
            <person name="Puiu D."/>
            <person name="Wang H."/>
            <person name="Twardziok S.O."/>
            <person name="Deal K.R."/>
            <person name="Huo N."/>
            <person name="Zhu T."/>
            <person name="Wang L."/>
            <person name="Wang Y."/>
            <person name="McGuire P.E."/>
            <person name="Liu S."/>
            <person name="Long H."/>
            <person name="Ramasamy R.K."/>
            <person name="Rodriguez J.C."/>
            <person name="Van S.L."/>
            <person name="Yuan L."/>
            <person name="Wang Z."/>
            <person name="Xia Z."/>
            <person name="Xiao L."/>
            <person name="Anderson O.D."/>
            <person name="Ouyang S."/>
            <person name="Liang Y."/>
            <person name="Zimin A.V."/>
            <person name="Pertea G."/>
            <person name="Qi P."/>
            <person name="Bennetzen J.L."/>
            <person name="Dai X."/>
            <person name="Dawson M.W."/>
            <person name="Muller H.G."/>
            <person name="Kugler K."/>
            <person name="Rivarola-Duarte L."/>
            <person name="Spannagl M."/>
            <person name="Mayer K.F.X."/>
            <person name="Lu F.H."/>
            <person name="Bevan M.W."/>
            <person name="Leroy P."/>
            <person name="Li P."/>
            <person name="You F.M."/>
            <person name="Sun Q."/>
            <person name="Liu Z."/>
            <person name="Lyons E."/>
            <person name="Wicker T."/>
            <person name="Salzberg S.L."/>
            <person name="Devos K.M."/>
            <person name="Dvorak J."/>
        </authorList>
    </citation>
    <scope>NUCLEOTIDE SEQUENCE [LARGE SCALE GENOMIC DNA]</scope>
    <source>
        <strain evidence="1">cv. AL8/78</strain>
    </source>
</reference>
<dbReference type="Proteomes" id="UP000015105">
    <property type="component" value="Chromosome 4D"/>
</dbReference>
<reference evidence="1" key="5">
    <citation type="journal article" date="2021" name="G3 (Bethesda)">
        <title>Aegilops tauschii genome assembly Aet v5.0 features greater sequence contiguity and improved annotation.</title>
        <authorList>
            <person name="Wang L."/>
            <person name="Zhu T."/>
            <person name="Rodriguez J.C."/>
            <person name="Deal K.R."/>
            <person name="Dubcovsky J."/>
            <person name="McGuire P.E."/>
            <person name="Lux T."/>
            <person name="Spannagl M."/>
            <person name="Mayer K.F.X."/>
            <person name="Baldrich P."/>
            <person name="Meyers B.C."/>
            <person name="Huo N."/>
            <person name="Gu Y.Q."/>
            <person name="Zhou H."/>
            <person name="Devos K.M."/>
            <person name="Bennetzen J.L."/>
            <person name="Unver T."/>
            <person name="Budak H."/>
            <person name="Gulick P.J."/>
            <person name="Galiba G."/>
            <person name="Kalapos B."/>
            <person name="Nelson D.R."/>
            <person name="Li P."/>
            <person name="You F.M."/>
            <person name="Luo M.C."/>
            <person name="Dvorak J."/>
        </authorList>
    </citation>
    <scope>NUCLEOTIDE SEQUENCE [LARGE SCALE GENOMIC DNA]</scope>
    <source>
        <strain evidence="1">cv. AL8/78</strain>
    </source>
</reference>
<evidence type="ECO:0000313" key="1">
    <source>
        <dbReference type="EnsemblPlants" id="AET4Gv20686600.6"/>
    </source>
</evidence>
<evidence type="ECO:0000313" key="2">
    <source>
        <dbReference type="Proteomes" id="UP000015105"/>
    </source>
</evidence>
<sequence length="46" mass="5356">MLYLLLLFHLTVSIFLTHSLLTIVQILHQGLWLTLWILIKSPLVIS</sequence>
<protein>
    <submittedName>
        <fullName evidence="1">Uncharacterized protein</fullName>
    </submittedName>
</protein>
<organism evidence="1 2">
    <name type="scientific">Aegilops tauschii subsp. strangulata</name>
    <name type="common">Goatgrass</name>
    <dbReference type="NCBI Taxonomy" id="200361"/>
    <lineage>
        <taxon>Eukaryota</taxon>
        <taxon>Viridiplantae</taxon>
        <taxon>Streptophyta</taxon>
        <taxon>Embryophyta</taxon>
        <taxon>Tracheophyta</taxon>
        <taxon>Spermatophyta</taxon>
        <taxon>Magnoliopsida</taxon>
        <taxon>Liliopsida</taxon>
        <taxon>Poales</taxon>
        <taxon>Poaceae</taxon>
        <taxon>BOP clade</taxon>
        <taxon>Pooideae</taxon>
        <taxon>Triticodae</taxon>
        <taxon>Triticeae</taxon>
        <taxon>Triticinae</taxon>
        <taxon>Aegilops</taxon>
    </lineage>
</organism>
<name>A0A453IV47_AEGTS</name>
<keyword evidence="2" id="KW-1185">Reference proteome</keyword>
<proteinExistence type="predicted"/>
<dbReference type="EnsemblPlants" id="AET4Gv20686600.6">
    <property type="protein sequence ID" value="AET4Gv20686600.6"/>
    <property type="gene ID" value="AET4Gv20686600"/>
</dbReference>
<reference evidence="2" key="2">
    <citation type="journal article" date="2017" name="Nat. Plants">
        <title>The Aegilops tauschii genome reveals multiple impacts of transposons.</title>
        <authorList>
            <person name="Zhao G."/>
            <person name="Zou C."/>
            <person name="Li K."/>
            <person name="Wang K."/>
            <person name="Li T."/>
            <person name="Gao L."/>
            <person name="Zhang X."/>
            <person name="Wang H."/>
            <person name="Yang Z."/>
            <person name="Liu X."/>
            <person name="Jiang W."/>
            <person name="Mao L."/>
            <person name="Kong X."/>
            <person name="Jiao Y."/>
            <person name="Jia J."/>
        </authorList>
    </citation>
    <scope>NUCLEOTIDE SEQUENCE [LARGE SCALE GENOMIC DNA]</scope>
    <source>
        <strain evidence="2">cv. AL8/78</strain>
    </source>
</reference>
<dbReference type="Gramene" id="AET4Gv20686600.6">
    <property type="protein sequence ID" value="AET4Gv20686600.6"/>
    <property type="gene ID" value="AET4Gv20686600"/>
</dbReference>